<gene>
    <name evidence="3" type="ORF">EHS13_23035</name>
</gene>
<dbReference type="AlphaFoldDB" id="A0A6B8RNY1"/>
<protein>
    <submittedName>
        <fullName evidence="3">Competence protein CoiA</fullName>
    </submittedName>
</protein>
<dbReference type="Proteomes" id="UP000426246">
    <property type="component" value="Chromosome"/>
</dbReference>
<feature type="region of interest" description="Disordered" evidence="1">
    <location>
        <begin position="335"/>
        <end position="373"/>
    </location>
</feature>
<dbReference type="OrthoDB" id="3784230at2"/>
<sequence>MNISKYLGDDFNLTNYISQSTELERSITIEKVKRMSEKGAMTCPFCNEELNVRAGAMRDIHFAHLKGKSCLFSEAHDTYQAQIHRENQKHSIIKEAIYNELKSQVIIKPDLHVEYGHIEKASEKWKHYPDIYLKKNGKEFAISVITKVHSAGDENVVKMIKKRNEYFKSKGLNVIWFVEDRELANDYGNRVIHLWEAEYELAIKTSQDTIWDYLLHKLDQEDPKQSIFDIFKYKKTIDPSIDVKSLYYVHSGDEMTFSVYRLILDEKRHPYKAFAVNAGYRVSMSDALVIRDSIILSDAEKDDEDRREFEVLYYSNKKKLQEEYEEQQREILRQQKQKEEEQRSENERQQLLNQESDQRWEERKRNQPQYNQTQSSRFDIGLEAIKEKLARCKISPMLEIYPVFHSHIEYCESIILKIENNENTKNEYDSLLSRIQNMIIPLLKE</sequence>
<proteinExistence type="predicted"/>
<feature type="domain" description="Competence protein CoiA-like N-terminal" evidence="2">
    <location>
        <begin position="28"/>
        <end position="72"/>
    </location>
</feature>
<evidence type="ECO:0000259" key="2">
    <source>
        <dbReference type="Pfam" id="PF25164"/>
    </source>
</evidence>
<dbReference type="KEGG" id="ppsc:EHS13_23035"/>
<evidence type="ECO:0000256" key="1">
    <source>
        <dbReference type="SAM" id="MobiDB-lite"/>
    </source>
</evidence>
<dbReference type="EMBL" id="CP034235">
    <property type="protein sequence ID" value="QGQ97557.1"/>
    <property type="molecule type" value="Genomic_DNA"/>
</dbReference>
<evidence type="ECO:0000313" key="3">
    <source>
        <dbReference type="EMBL" id="QGQ97557.1"/>
    </source>
</evidence>
<dbReference type="RefSeq" id="WP_155702662.1">
    <property type="nucleotide sequence ID" value="NZ_CP034235.1"/>
</dbReference>
<organism evidence="3 4">
    <name type="scientific">Paenibacillus psychroresistens</name>
    <dbReference type="NCBI Taxonomy" id="1778678"/>
    <lineage>
        <taxon>Bacteria</taxon>
        <taxon>Bacillati</taxon>
        <taxon>Bacillota</taxon>
        <taxon>Bacilli</taxon>
        <taxon>Bacillales</taxon>
        <taxon>Paenibacillaceae</taxon>
        <taxon>Paenibacillus</taxon>
    </lineage>
</organism>
<evidence type="ECO:0000313" key="4">
    <source>
        <dbReference type="Proteomes" id="UP000426246"/>
    </source>
</evidence>
<dbReference type="InterPro" id="IPR057253">
    <property type="entry name" value="CoiA-like_N"/>
</dbReference>
<accession>A0A6B8RNY1</accession>
<feature type="compositionally biased region" description="Basic and acidic residues" evidence="1">
    <location>
        <begin position="356"/>
        <end position="365"/>
    </location>
</feature>
<dbReference type="Pfam" id="PF25164">
    <property type="entry name" value="CoiA_N"/>
    <property type="match status" value="1"/>
</dbReference>
<feature type="compositionally biased region" description="Basic and acidic residues" evidence="1">
    <location>
        <begin position="335"/>
        <end position="348"/>
    </location>
</feature>
<reference evidence="4" key="1">
    <citation type="submission" date="2018-11" db="EMBL/GenBank/DDBJ databases">
        <title>Complete genome sequence of Paenibacillus sp. ML311-T8.</title>
        <authorList>
            <person name="Nam Y.-D."/>
            <person name="Kang J."/>
            <person name="Chung W.-H."/>
            <person name="Park Y.S."/>
        </authorList>
    </citation>
    <scope>NUCLEOTIDE SEQUENCE [LARGE SCALE GENOMIC DNA]</scope>
    <source>
        <strain evidence="4">ML311-T8</strain>
    </source>
</reference>
<keyword evidence="4" id="KW-1185">Reference proteome</keyword>
<name>A0A6B8RNY1_9BACL</name>